<reference evidence="4" key="1">
    <citation type="journal article" date="2023" name="Mol. Phylogenet. Evol.">
        <title>Genome-scale phylogeny and comparative genomics of the fungal order Sordariales.</title>
        <authorList>
            <person name="Hensen N."/>
            <person name="Bonometti L."/>
            <person name="Westerberg I."/>
            <person name="Brannstrom I.O."/>
            <person name="Guillou S."/>
            <person name="Cros-Aarteil S."/>
            <person name="Calhoun S."/>
            <person name="Haridas S."/>
            <person name="Kuo A."/>
            <person name="Mondo S."/>
            <person name="Pangilinan J."/>
            <person name="Riley R."/>
            <person name="LaButti K."/>
            <person name="Andreopoulos B."/>
            <person name="Lipzen A."/>
            <person name="Chen C."/>
            <person name="Yan M."/>
            <person name="Daum C."/>
            <person name="Ng V."/>
            <person name="Clum A."/>
            <person name="Steindorff A."/>
            <person name="Ohm R.A."/>
            <person name="Martin F."/>
            <person name="Silar P."/>
            <person name="Natvig D.O."/>
            <person name="Lalanne C."/>
            <person name="Gautier V."/>
            <person name="Ament-Velasquez S.L."/>
            <person name="Kruys A."/>
            <person name="Hutchinson M.I."/>
            <person name="Powell A.J."/>
            <person name="Barry K."/>
            <person name="Miller A.N."/>
            <person name="Grigoriev I.V."/>
            <person name="Debuchy R."/>
            <person name="Gladieux P."/>
            <person name="Hiltunen Thoren M."/>
            <person name="Johannesson H."/>
        </authorList>
    </citation>
    <scope>NUCLEOTIDE SEQUENCE</scope>
    <source>
        <strain evidence="4">PSN293</strain>
    </source>
</reference>
<comment type="caution">
    <text evidence="4">The sequence shown here is derived from an EMBL/GenBank/DDBJ whole genome shotgun (WGS) entry which is preliminary data.</text>
</comment>
<reference evidence="4" key="2">
    <citation type="submission" date="2023-05" db="EMBL/GenBank/DDBJ databases">
        <authorList>
            <consortium name="Lawrence Berkeley National Laboratory"/>
            <person name="Steindorff A."/>
            <person name="Hensen N."/>
            <person name="Bonometti L."/>
            <person name="Westerberg I."/>
            <person name="Brannstrom I.O."/>
            <person name="Guillou S."/>
            <person name="Cros-Aarteil S."/>
            <person name="Calhoun S."/>
            <person name="Haridas S."/>
            <person name="Kuo A."/>
            <person name="Mondo S."/>
            <person name="Pangilinan J."/>
            <person name="Riley R."/>
            <person name="Labutti K."/>
            <person name="Andreopoulos B."/>
            <person name="Lipzen A."/>
            <person name="Chen C."/>
            <person name="Yanf M."/>
            <person name="Daum C."/>
            <person name="Ng V."/>
            <person name="Clum A."/>
            <person name="Ohm R."/>
            <person name="Martin F."/>
            <person name="Silar P."/>
            <person name="Natvig D."/>
            <person name="Lalanne C."/>
            <person name="Gautier V."/>
            <person name="Ament-Velasquez S.L."/>
            <person name="Kruys A."/>
            <person name="Hutchinson M.I."/>
            <person name="Powell A.J."/>
            <person name="Barry K."/>
            <person name="Miller A.N."/>
            <person name="Grigoriev I.V."/>
            <person name="Debuchy R."/>
            <person name="Gladieux P."/>
            <person name="Thoren M.H."/>
            <person name="Johannesson H."/>
        </authorList>
    </citation>
    <scope>NUCLEOTIDE SEQUENCE</scope>
    <source>
        <strain evidence="4">PSN293</strain>
    </source>
</reference>
<evidence type="ECO:0000313" key="5">
    <source>
        <dbReference type="Proteomes" id="UP001301769"/>
    </source>
</evidence>
<feature type="transmembrane region" description="Helical" evidence="2">
    <location>
        <begin position="454"/>
        <end position="476"/>
    </location>
</feature>
<sequence>MPACVRIQGLGLLAALFSFSFLVATCFSAPTCQPPSTIQFKLSNCTLLSPDGSKDVYSWGIQMTVSGAGDICAAPSTVVNSTVLATSGLCDDDQLLDANRVNMTRSQCLSRRGGLVDMSKLTIGDTAGLVDLNKGWADLAGFLDGAALATLQLDQDAVSMTELLATRGQLLTQSHLGLAAAAPLLQTLKDTGKIGARSWGLNSGSQSYLSPRSGSLVLGGYDGASRDGGWYDFPVKSQLDGKRYCPLQVEITSMTATVSNSTKALPPRSIVGISDTLNVCIEPYDNLFRIPDERWSRFNDLIEDFTGKSLDPVRIAPTDYDNELYNLEPGTVYPAEFGNFNITLRIIIANGLTVEIPSHEFQRPLRGLDKAGKPTVDTSKNELQIYHYSPGEPQDSPVFGKAFLSQLYLYVDYEAMVFHLAKQNLDVSTPLPVSNVTCDDSSDNGGLSPTAKGLIGVGAVLGLVLFLLVLLGYCFYKQVWRPSRRNHRGAPPSVQPPTPEPSAGGVPGGPGGIPLVAVAGSSPRVQHPEDVSPPHTDGEDEPDHHDPRHPAGHGSPKMEPIISGPKPPAASGTDRYNEL</sequence>
<dbReference type="Proteomes" id="UP001301769">
    <property type="component" value="Unassembled WGS sequence"/>
</dbReference>
<name>A0AAN7B2H8_9PEZI</name>
<dbReference type="Gene3D" id="2.40.70.10">
    <property type="entry name" value="Acid Proteases"/>
    <property type="match status" value="1"/>
</dbReference>
<organism evidence="4 5">
    <name type="scientific">Rhypophila decipiens</name>
    <dbReference type="NCBI Taxonomy" id="261697"/>
    <lineage>
        <taxon>Eukaryota</taxon>
        <taxon>Fungi</taxon>
        <taxon>Dikarya</taxon>
        <taxon>Ascomycota</taxon>
        <taxon>Pezizomycotina</taxon>
        <taxon>Sordariomycetes</taxon>
        <taxon>Sordariomycetidae</taxon>
        <taxon>Sordariales</taxon>
        <taxon>Naviculisporaceae</taxon>
        <taxon>Rhypophila</taxon>
    </lineage>
</organism>
<dbReference type="AlphaFoldDB" id="A0AAN7B2H8"/>
<evidence type="ECO:0008006" key="6">
    <source>
        <dbReference type="Google" id="ProtNLM"/>
    </source>
</evidence>
<keyword evidence="3" id="KW-0732">Signal</keyword>
<feature type="chain" id="PRO_5042878739" description="Peptidase A1 domain-containing protein" evidence="3">
    <location>
        <begin position="29"/>
        <end position="579"/>
    </location>
</feature>
<dbReference type="EMBL" id="MU858290">
    <property type="protein sequence ID" value="KAK4207517.1"/>
    <property type="molecule type" value="Genomic_DNA"/>
</dbReference>
<keyword evidence="2" id="KW-0812">Transmembrane</keyword>
<evidence type="ECO:0000256" key="3">
    <source>
        <dbReference type="SAM" id="SignalP"/>
    </source>
</evidence>
<feature type="signal peptide" evidence="3">
    <location>
        <begin position="1"/>
        <end position="28"/>
    </location>
</feature>
<evidence type="ECO:0000313" key="4">
    <source>
        <dbReference type="EMBL" id="KAK4207517.1"/>
    </source>
</evidence>
<keyword evidence="2" id="KW-0472">Membrane</keyword>
<keyword evidence="2" id="KW-1133">Transmembrane helix</keyword>
<keyword evidence="5" id="KW-1185">Reference proteome</keyword>
<evidence type="ECO:0000256" key="1">
    <source>
        <dbReference type="SAM" id="MobiDB-lite"/>
    </source>
</evidence>
<protein>
    <recommendedName>
        <fullName evidence="6">Peptidase A1 domain-containing protein</fullName>
    </recommendedName>
</protein>
<evidence type="ECO:0000256" key="2">
    <source>
        <dbReference type="SAM" id="Phobius"/>
    </source>
</evidence>
<accession>A0AAN7B2H8</accession>
<proteinExistence type="predicted"/>
<feature type="region of interest" description="Disordered" evidence="1">
    <location>
        <begin position="485"/>
        <end position="579"/>
    </location>
</feature>
<dbReference type="SUPFAM" id="SSF50630">
    <property type="entry name" value="Acid proteases"/>
    <property type="match status" value="1"/>
</dbReference>
<gene>
    <name evidence="4" type="ORF">QBC37DRAFT_92969</name>
</gene>
<dbReference type="InterPro" id="IPR021109">
    <property type="entry name" value="Peptidase_aspartic_dom_sf"/>
</dbReference>